<reference evidence="4 5" key="1">
    <citation type="submission" date="2020-08" db="EMBL/GenBank/DDBJ databases">
        <authorList>
            <person name="Liu C."/>
            <person name="Sun Q."/>
        </authorList>
    </citation>
    <scope>NUCLEOTIDE SEQUENCE [LARGE SCALE GENOMIC DNA]</scope>
    <source>
        <strain evidence="4 5">NSJ-4</strain>
    </source>
</reference>
<sequence length="552" mass="61690">MKKILARILICVMVLGLVQTGNTAGTAKAASTDADIYYAVHCQTYGWGLGVAKNGEVTGTSGQAKRLESIKIWVKSELSGSVEYETHVQTYGWSIGTKKDSEECGTTGEAKRLEAIKIRLTGQLAEVYDVVYRVHRQTYGWTDWVKNGTECGTTGQAKRLEAIQIKLVRKNGADDADLKYTTHVQTHGWLDYVVDGKQSGTTGEGKRLEAIRIDVPNTSCTGGITYSVHCQTYGWMNWVTNDMQAGTSGQAKRLEAIKIKLTGEMAEKFDVYYRVHSQTYGWLDWACNGEASGTSGLAKRLEAIEIVLVEKGETAPGETRYPYVDAAIAKQIEKEKEEERKRQEEAEKEANDKATSENLRKVLSEAVLVPTITRDTAIDTKVQEVLAQVVKPEMDNYDKLLACYKWIIDNSFYKYDGFTGSWNNTNVSYSNNRDRQVVSFAKTIICGVNGQRYGTCINYGSAMVVFARALGFEAYRVGGETLRADNSYGEHYWCVIKINGIWYNFDPQNADNNWTDPLRYFGKTNSEWLGIGYKFTHGSEKAEGYIKGGTYK</sequence>
<dbReference type="InterPro" id="IPR002931">
    <property type="entry name" value="Transglutaminase-like"/>
</dbReference>
<keyword evidence="5" id="KW-1185">Reference proteome</keyword>
<dbReference type="KEGG" id="wcp:H9Q76_06005"/>
<dbReference type="InterPro" id="IPR038765">
    <property type="entry name" value="Papain-like_cys_pep_sf"/>
</dbReference>
<dbReference type="InterPro" id="IPR006637">
    <property type="entry name" value="ChW"/>
</dbReference>
<dbReference type="Pfam" id="PF01841">
    <property type="entry name" value="Transglut_core"/>
    <property type="match status" value="1"/>
</dbReference>
<proteinExistence type="predicted"/>
<keyword evidence="2" id="KW-0732">Signal</keyword>
<feature type="region of interest" description="Disordered" evidence="1">
    <location>
        <begin position="335"/>
        <end position="356"/>
    </location>
</feature>
<evidence type="ECO:0000259" key="3">
    <source>
        <dbReference type="SMART" id="SM00460"/>
    </source>
</evidence>
<feature type="chain" id="PRO_5039629939" description="Transglutaminase-like domain-containing protein" evidence="2">
    <location>
        <begin position="25"/>
        <end position="552"/>
    </location>
</feature>
<name>A0A7G9FQJ2_9FIRM</name>
<dbReference type="EMBL" id="CP060632">
    <property type="protein sequence ID" value="QNM00824.1"/>
    <property type="molecule type" value="Genomic_DNA"/>
</dbReference>
<dbReference type="RefSeq" id="WP_118734084.1">
    <property type="nucleotide sequence ID" value="NZ_CP060632.1"/>
</dbReference>
<evidence type="ECO:0000313" key="4">
    <source>
        <dbReference type="EMBL" id="QNM00824.1"/>
    </source>
</evidence>
<evidence type="ECO:0000313" key="5">
    <source>
        <dbReference type="Proteomes" id="UP000515819"/>
    </source>
</evidence>
<dbReference type="SUPFAM" id="SSF54001">
    <property type="entry name" value="Cysteine proteinases"/>
    <property type="match status" value="1"/>
</dbReference>
<dbReference type="Gene3D" id="3.10.620.30">
    <property type="match status" value="1"/>
</dbReference>
<protein>
    <recommendedName>
        <fullName evidence="3">Transglutaminase-like domain-containing protein</fullName>
    </recommendedName>
</protein>
<evidence type="ECO:0000256" key="2">
    <source>
        <dbReference type="SAM" id="SignalP"/>
    </source>
</evidence>
<feature type="signal peptide" evidence="2">
    <location>
        <begin position="1"/>
        <end position="24"/>
    </location>
</feature>
<dbReference type="Proteomes" id="UP000515819">
    <property type="component" value="Chromosome"/>
</dbReference>
<evidence type="ECO:0000256" key="1">
    <source>
        <dbReference type="SAM" id="MobiDB-lite"/>
    </source>
</evidence>
<dbReference type="Pfam" id="PF07538">
    <property type="entry name" value="ChW"/>
    <property type="match status" value="6"/>
</dbReference>
<gene>
    <name evidence="4" type="ORF">H9Q76_06005</name>
</gene>
<dbReference type="SMART" id="SM00460">
    <property type="entry name" value="TGc"/>
    <property type="match status" value="1"/>
</dbReference>
<dbReference type="SMART" id="SM00728">
    <property type="entry name" value="ChW"/>
    <property type="match status" value="6"/>
</dbReference>
<organism evidence="4 5">
    <name type="scientific">Wujia chipingensis</name>
    <dbReference type="NCBI Taxonomy" id="2763670"/>
    <lineage>
        <taxon>Bacteria</taxon>
        <taxon>Bacillati</taxon>
        <taxon>Bacillota</taxon>
        <taxon>Clostridia</taxon>
        <taxon>Lachnospirales</taxon>
        <taxon>Lachnospiraceae</taxon>
        <taxon>Wujia</taxon>
    </lineage>
</organism>
<accession>A0A7G9FQJ2</accession>
<feature type="domain" description="Transglutaminase-like" evidence="3">
    <location>
        <begin position="448"/>
        <end position="509"/>
    </location>
</feature>
<dbReference type="AlphaFoldDB" id="A0A7G9FQJ2"/>